<keyword evidence="1" id="KW-0175">Coiled coil</keyword>
<keyword evidence="4" id="KW-1185">Reference proteome</keyword>
<feature type="chain" id="PRO_5005878293" evidence="2">
    <location>
        <begin position="24"/>
        <end position="413"/>
    </location>
</feature>
<dbReference type="SUPFAM" id="SSF56935">
    <property type="entry name" value="Porins"/>
    <property type="match status" value="1"/>
</dbReference>
<evidence type="ECO:0000313" key="4">
    <source>
        <dbReference type="Proteomes" id="UP000037848"/>
    </source>
</evidence>
<dbReference type="OrthoDB" id="9807854at2"/>
<evidence type="ECO:0000256" key="2">
    <source>
        <dbReference type="SAM" id="SignalP"/>
    </source>
</evidence>
<dbReference type="Proteomes" id="UP000037848">
    <property type="component" value="Unassembled WGS sequence"/>
</dbReference>
<reference evidence="3 4" key="1">
    <citation type="submission" date="2015-08" db="EMBL/GenBank/DDBJ databases">
        <title>Draft Genome Sequence of Pseudoalteromonas porphyrae UCD-SED14.</title>
        <authorList>
            <person name="Coil D.A."/>
            <person name="Jospin G."/>
            <person name="Lee R.D."/>
            <person name="Eisen J.A."/>
        </authorList>
    </citation>
    <scope>NUCLEOTIDE SEQUENCE [LARGE SCALE GENOMIC DNA]</scope>
    <source>
        <strain evidence="3 4">UCD-SED14</strain>
    </source>
</reference>
<dbReference type="STRING" id="187330.AMS58_15155"/>
<sequence>MKASNTQLALAVAAALASTSVLADNDTQKLQQQLDELQKEVDSMKGNKAFDLEFGGRVQLDYNYFNGAYNANNDGDAGSDFFPRRIRTYVESEHGNWDHKLLLEFGEGTAEIVMARVRYAFDNGLKVKVGKIREDMSLNALTSSKHINTIERSTLANTFSPFFRWGVSAYQYFKDSGVRYAVGVYKNDAFGASGHDEDDNLTLAATGRLTWSSASPGDVIHLGAWHSYRDMGGNELGARFARGEIRETNVRLVDYAVGGDAVALDSLSQTGLEFAFQADSLTLEAEYASRSLDAVNSADALDGERFDGFHVSASYFLGGEQRQYKAGSALFVQPKGVKDAWELVARVSQMDATSSTQGTEVTTYTLGTSYYISSDIKFMGNLIYSDVEGPGTIALVGDEDSGMGFSARMQYLF</sequence>
<dbReference type="EMBL" id="LHPH01000010">
    <property type="protein sequence ID" value="KPH63150.1"/>
    <property type="molecule type" value="Genomic_DNA"/>
</dbReference>
<dbReference type="RefSeq" id="WP_054205879.1">
    <property type="nucleotide sequence ID" value="NZ_LHPH01000010.1"/>
</dbReference>
<dbReference type="Pfam" id="PF07396">
    <property type="entry name" value="Porin_O_P"/>
    <property type="match status" value="1"/>
</dbReference>
<gene>
    <name evidence="3" type="ORF">ADS77_10735</name>
</gene>
<dbReference type="AlphaFoldDB" id="A0A0N1MVS2"/>
<evidence type="ECO:0000313" key="3">
    <source>
        <dbReference type="EMBL" id="KPH63150.1"/>
    </source>
</evidence>
<protein>
    <submittedName>
        <fullName evidence="3">Porin</fullName>
    </submittedName>
</protein>
<dbReference type="Gene3D" id="2.40.160.10">
    <property type="entry name" value="Porin"/>
    <property type="match status" value="1"/>
</dbReference>
<evidence type="ECO:0000256" key="1">
    <source>
        <dbReference type="SAM" id="Coils"/>
    </source>
</evidence>
<comment type="caution">
    <text evidence="3">The sequence shown here is derived from an EMBL/GenBank/DDBJ whole genome shotgun (WGS) entry which is preliminary data.</text>
</comment>
<organism evidence="3 4">
    <name type="scientific">Pseudoalteromonas porphyrae</name>
    <dbReference type="NCBI Taxonomy" id="187330"/>
    <lineage>
        <taxon>Bacteria</taxon>
        <taxon>Pseudomonadati</taxon>
        <taxon>Pseudomonadota</taxon>
        <taxon>Gammaproteobacteria</taxon>
        <taxon>Alteromonadales</taxon>
        <taxon>Pseudoalteromonadaceae</taxon>
        <taxon>Pseudoalteromonas</taxon>
    </lineage>
</organism>
<proteinExistence type="predicted"/>
<keyword evidence="2" id="KW-0732">Signal</keyword>
<feature type="coiled-coil region" evidence="1">
    <location>
        <begin position="20"/>
        <end position="47"/>
    </location>
</feature>
<dbReference type="InterPro" id="IPR023614">
    <property type="entry name" value="Porin_dom_sf"/>
</dbReference>
<accession>A0A0N1MVS2</accession>
<dbReference type="InterPro" id="IPR010870">
    <property type="entry name" value="Porin_O/P"/>
</dbReference>
<name>A0A0N1MVS2_9GAMM</name>
<dbReference type="PATRIC" id="fig|187330.3.peg.4263"/>
<feature type="signal peptide" evidence="2">
    <location>
        <begin position="1"/>
        <end position="23"/>
    </location>
</feature>